<feature type="domain" description="Helicase C-terminal" evidence="10">
    <location>
        <begin position="229"/>
        <end position="374"/>
    </location>
</feature>
<dbReference type="Proteomes" id="UP000062963">
    <property type="component" value="Chromosome"/>
</dbReference>
<sequence length="444" mass="50700">MNFNTLNLYPALQRMIVKMGYTNLTEIQEKAIPVALNNQDIIGKSHTGTGKTVAFILPILQNLNTHLKQPQAIILCPTHELASQIIDQVRKLATYLEGVNATLICGGSHIQRQIYALRKSNIIVGTPGRIADHINRKTLRLDKIKTIVLDEADEMLKMGFKNDLDKVFQNAPKQYQTLLFSATMSKQVLEIANNYQNNPVEIVVTKNVIEQNNIKQQYVNALSYHKEDVLIALYKHLQPKRSIIFSNTKVFTNKIAEMLTNNAIPCCVINGDKSRYERGQAMRLFRDGKVQVMVATDVAARGIDIDNIDYVINYDIPIERESYIHRIGRTARAGATGVAISIVSKRNDLREIQHLGTYQKKKIELLDITTYDLKQKPQGIKNISSSNKKANFNQKNNSFKYEYSYLDNKKNQYNAKKKFNTQGNKKLKQKKQKFDKSNFSFNQI</sequence>
<dbReference type="GO" id="GO:0005524">
    <property type="term" value="F:ATP binding"/>
    <property type="evidence" value="ECO:0007669"/>
    <property type="project" value="UniProtKB-KW"/>
</dbReference>
<dbReference type="InterPro" id="IPR050079">
    <property type="entry name" value="DEAD_box_RNA_helicase"/>
</dbReference>
<evidence type="ECO:0000259" key="9">
    <source>
        <dbReference type="PROSITE" id="PS51192"/>
    </source>
</evidence>
<dbReference type="InterPro" id="IPR014014">
    <property type="entry name" value="RNA_helicase_DEAD_Q_motif"/>
</dbReference>
<organism evidence="12 13">
    <name type="scientific">Spiroplasma kunkelii CR2-3x</name>
    <dbReference type="NCBI Taxonomy" id="273035"/>
    <lineage>
        <taxon>Bacteria</taxon>
        <taxon>Bacillati</taxon>
        <taxon>Mycoplasmatota</taxon>
        <taxon>Mollicutes</taxon>
        <taxon>Entomoplasmatales</taxon>
        <taxon>Spiroplasmataceae</taxon>
        <taxon>Spiroplasma</taxon>
    </lineage>
</organism>
<keyword evidence="2 7" id="KW-0378">Hydrolase</keyword>
<dbReference type="SMART" id="SM00490">
    <property type="entry name" value="HELICc"/>
    <property type="match status" value="1"/>
</dbReference>
<dbReference type="InterPro" id="IPR044742">
    <property type="entry name" value="DEAD/DEAH_RhlB"/>
</dbReference>
<dbReference type="Pfam" id="PF00271">
    <property type="entry name" value="Helicase_C"/>
    <property type="match status" value="1"/>
</dbReference>
<keyword evidence="1 7" id="KW-0547">Nucleotide-binding</keyword>
<comment type="similarity">
    <text evidence="5 7">Belongs to the DEAD box helicase family.</text>
</comment>
<proteinExistence type="inferred from homology"/>
<protein>
    <submittedName>
        <fullName evidence="12">DEAD-box ATP-dependent RNA helicase</fullName>
    </submittedName>
</protein>
<name>A0A0K2JHK2_SPIKU</name>
<dbReference type="InterPro" id="IPR001650">
    <property type="entry name" value="Helicase_C-like"/>
</dbReference>
<dbReference type="AlphaFoldDB" id="A0A0K2JHK2"/>
<gene>
    <name evidence="12" type="ORF">SKUN_001200</name>
</gene>
<dbReference type="PROSITE" id="PS51195">
    <property type="entry name" value="Q_MOTIF"/>
    <property type="match status" value="1"/>
</dbReference>
<evidence type="ECO:0000256" key="4">
    <source>
        <dbReference type="ARBA" id="ARBA00022840"/>
    </source>
</evidence>
<feature type="domain" description="DEAD-box RNA helicase Q" evidence="11">
    <location>
        <begin position="1"/>
        <end position="29"/>
    </location>
</feature>
<dbReference type="KEGG" id="skn:SKUN_001200"/>
<dbReference type="CDD" id="cd18787">
    <property type="entry name" value="SF2_C_DEAD"/>
    <property type="match status" value="1"/>
</dbReference>
<evidence type="ECO:0000256" key="5">
    <source>
        <dbReference type="ARBA" id="ARBA00038437"/>
    </source>
</evidence>
<dbReference type="PANTHER" id="PTHR47959:SF1">
    <property type="entry name" value="ATP-DEPENDENT RNA HELICASE DBPA"/>
    <property type="match status" value="1"/>
</dbReference>
<evidence type="ECO:0000256" key="3">
    <source>
        <dbReference type="ARBA" id="ARBA00022806"/>
    </source>
</evidence>
<dbReference type="PROSITE" id="PS00039">
    <property type="entry name" value="DEAD_ATP_HELICASE"/>
    <property type="match status" value="1"/>
</dbReference>
<dbReference type="EMBL" id="CP010899">
    <property type="protein sequence ID" value="ALA98075.1"/>
    <property type="molecule type" value="Genomic_DNA"/>
</dbReference>
<dbReference type="PATRIC" id="fig|273035.7.peg.1475"/>
<evidence type="ECO:0000313" key="12">
    <source>
        <dbReference type="EMBL" id="ALA98075.1"/>
    </source>
</evidence>
<keyword evidence="13" id="KW-1185">Reference proteome</keyword>
<dbReference type="STRING" id="273035.SKUN_001200"/>
<evidence type="ECO:0000259" key="10">
    <source>
        <dbReference type="PROSITE" id="PS51194"/>
    </source>
</evidence>
<accession>A0A0K2JHK2</accession>
<dbReference type="GO" id="GO:0003724">
    <property type="term" value="F:RNA helicase activity"/>
    <property type="evidence" value="ECO:0007669"/>
    <property type="project" value="InterPro"/>
</dbReference>
<dbReference type="SUPFAM" id="SSF52540">
    <property type="entry name" value="P-loop containing nucleoside triphosphate hydrolases"/>
    <property type="match status" value="1"/>
</dbReference>
<evidence type="ECO:0000256" key="2">
    <source>
        <dbReference type="ARBA" id="ARBA00022801"/>
    </source>
</evidence>
<dbReference type="InterPro" id="IPR014001">
    <property type="entry name" value="Helicase_ATP-bd"/>
</dbReference>
<dbReference type="InterPro" id="IPR011545">
    <property type="entry name" value="DEAD/DEAH_box_helicase_dom"/>
</dbReference>
<dbReference type="Gene3D" id="3.40.50.300">
    <property type="entry name" value="P-loop containing nucleotide triphosphate hydrolases"/>
    <property type="match status" value="2"/>
</dbReference>
<dbReference type="OrthoDB" id="9805696at2"/>
<dbReference type="GO" id="GO:0016787">
    <property type="term" value="F:hydrolase activity"/>
    <property type="evidence" value="ECO:0007669"/>
    <property type="project" value="UniProtKB-KW"/>
</dbReference>
<evidence type="ECO:0000256" key="8">
    <source>
        <dbReference type="SAM" id="MobiDB-lite"/>
    </source>
</evidence>
<dbReference type="PROSITE" id="PS51192">
    <property type="entry name" value="HELICASE_ATP_BIND_1"/>
    <property type="match status" value="1"/>
</dbReference>
<evidence type="ECO:0000313" key="13">
    <source>
        <dbReference type="Proteomes" id="UP000062963"/>
    </source>
</evidence>
<dbReference type="GO" id="GO:0003676">
    <property type="term" value="F:nucleic acid binding"/>
    <property type="evidence" value="ECO:0007669"/>
    <property type="project" value="InterPro"/>
</dbReference>
<dbReference type="CDD" id="cd00268">
    <property type="entry name" value="DEADc"/>
    <property type="match status" value="1"/>
</dbReference>
<dbReference type="InterPro" id="IPR027417">
    <property type="entry name" value="P-loop_NTPase"/>
</dbReference>
<dbReference type="SMART" id="SM00487">
    <property type="entry name" value="DEXDc"/>
    <property type="match status" value="1"/>
</dbReference>
<evidence type="ECO:0000259" key="11">
    <source>
        <dbReference type="PROSITE" id="PS51195"/>
    </source>
</evidence>
<dbReference type="Pfam" id="PF00270">
    <property type="entry name" value="DEAD"/>
    <property type="match status" value="1"/>
</dbReference>
<dbReference type="RefSeq" id="WP_053391185.1">
    <property type="nucleotide sequence ID" value="NZ_CP010899.1"/>
</dbReference>
<feature type="compositionally biased region" description="Basic residues" evidence="8">
    <location>
        <begin position="420"/>
        <end position="433"/>
    </location>
</feature>
<dbReference type="InterPro" id="IPR000629">
    <property type="entry name" value="RNA-helicase_DEAD-box_CS"/>
</dbReference>
<keyword evidence="4 7" id="KW-0067">ATP-binding</keyword>
<keyword evidence="3 7" id="KW-0347">Helicase</keyword>
<feature type="region of interest" description="Disordered" evidence="8">
    <location>
        <begin position="420"/>
        <end position="444"/>
    </location>
</feature>
<evidence type="ECO:0000256" key="7">
    <source>
        <dbReference type="RuleBase" id="RU000492"/>
    </source>
</evidence>
<reference evidence="12 13" key="1">
    <citation type="journal article" date="2015" name="Genome Announc.">
        <title>Complete Genome Sequence of Spiroplasma kunkelii Strain CR2-3x, Causal Agent of Corn Stunt Disease in Zea mays L.</title>
        <authorList>
            <person name="Davis R.E."/>
            <person name="Shao J."/>
            <person name="Dally E.L."/>
            <person name="Zhao Y."/>
            <person name="Gasparich G.E."/>
            <person name="Gaynor B.J."/>
            <person name="Athey J.C."/>
            <person name="Harrison N.A."/>
            <person name="Donofrio N."/>
        </authorList>
    </citation>
    <scope>NUCLEOTIDE SEQUENCE [LARGE SCALE GENOMIC DNA]</scope>
    <source>
        <strain evidence="12 13">CR2-3x</strain>
    </source>
</reference>
<feature type="domain" description="Helicase ATP-binding" evidence="9">
    <location>
        <begin position="32"/>
        <end position="202"/>
    </location>
</feature>
<feature type="short sequence motif" description="Q motif" evidence="6">
    <location>
        <begin position="1"/>
        <end position="29"/>
    </location>
</feature>
<evidence type="ECO:0000256" key="1">
    <source>
        <dbReference type="ARBA" id="ARBA00022741"/>
    </source>
</evidence>
<dbReference type="PANTHER" id="PTHR47959">
    <property type="entry name" value="ATP-DEPENDENT RNA HELICASE RHLE-RELATED"/>
    <property type="match status" value="1"/>
</dbReference>
<dbReference type="GO" id="GO:0005829">
    <property type="term" value="C:cytosol"/>
    <property type="evidence" value="ECO:0007669"/>
    <property type="project" value="TreeGrafter"/>
</dbReference>
<dbReference type="PROSITE" id="PS51194">
    <property type="entry name" value="HELICASE_CTER"/>
    <property type="match status" value="1"/>
</dbReference>
<evidence type="ECO:0000256" key="6">
    <source>
        <dbReference type="PROSITE-ProRule" id="PRU00552"/>
    </source>
</evidence>